<keyword evidence="7" id="KW-0325">Glycoprotein</keyword>
<reference evidence="15" key="1">
    <citation type="submission" date="2019-06" db="EMBL/GenBank/DDBJ databases">
        <title>Genomics analysis of Aphanomyces spp. identifies a new class of oomycete effector associated with host adaptation.</title>
        <authorList>
            <person name="Gaulin E."/>
        </authorList>
    </citation>
    <scope>NUCLEOTIDE SEQUENCE</scope>
    <source>
        <strain evidence="15">CBS 578.67</strain>
    </source>
</reference>
<evidence type="ECO:0000256" key="11">
    <source>
        <dbReference type="ARBA" id="ARBA00037649"/>
    </source>
</evidence>
<feature type="non-terminal residue" evidence="15">
    <location>
        <position position="377"/>
    </location>
</feature>
<keyword evidence="4" id="KW-1003">Cell membrane</keyword>
<keyword evidence="10" id="KW-0624">Polysaccharide degradation</keyword>
<dbReference type="EC" id="3.2.1.39" evidence="3"/>
<dbReference type="SUPFAM" id="SSF51445">
    <property type="entry name" value="(Trans)glycosidases"/>
    <property type="match status" value="1"/>
</dbReference>
<evidence type="ECO:0000256" key="10">
    <source>
        <dbReference type="ARBA" id="ARBA00023326"/>
    </source>
</evidence>
<gene>
    <name evidence="15" type="ORF">As57867_023717</name>
</gene>
<keyword evidence="14" id="KW-0732">Signal</keyword>
<accession>A0A6A4XMN8</accession>
<dbReference type="GO" id="GO:0005886">
    <property type="term" value="C:plasma membrane"/>
    <property type="evidence" value="ECO:0007669"/>
    <property type="project" value="UniProtKB-SubCell"/>
</dbReference>
<comment type="catalytic activity">
    <reaction evidence="1">
        <text>Hydrolysis of (1-&gt;3)-beta-D-glucosidic linkages in (1-&gt;3)-beta-D-glucans.</text>
        <dbReference type="EC" id="3.2.1.39"/>
    </reaction>
</comment>
<comment type="caution">
    <text evidence="15">The sequence shown here is derived from an EMBL/GenBank/DDBJ whole genome shotgun (WGS) entry which is preliminary data.</text>
</comment>
<evidence type="ECO:0000256" key="1">
    <source>
        <dbReference type="ARBA" id="ARBA00000382"/>
    </source>
</evidence>
<dbReference type="PANTHER" id="PTHR16631:SF17">
    <property type="entry name" value="GLUCAN ENDO-1,3-BETA-GLUCOSIDASE BTGC"/>
    <property type="match status" value="1"/>
</dbReference>
<evidence type="ECO:0000256" key="6">
    <source>
        <dbReference type="ARBA" id="ARBA00023136"/>
    </source>
</evidence>
<dbReference type="Gene3D" id="3.20.20.80">
    <property type="entry name" value="Glycosidases"/>
    <property type="match status" value="1"/>
</dbReference>
<feature type="signal peptide" evidence="14">
    <location>
        <begin position="1"/>
        <end position="16"/>
    </location>
</feature>
<dbReference type="GO" id="GO:0000272">
    <property type="term" value="P:polysaccharide catabolic process"/>
    <property type="evidence" value="ECO:0007669"/>
    <property type="project" value="UniProtKB-KW"/>
</dbReference>
<proteinExistence type="predicted"/>
<dbReference type="OrthoDB" id="77201at2759"/>
<evidence type="ECO:0000256" key="8">
    <source>
        <dbReference type="ARBA" id="ARBA00023277"/>
    </source>
</evidence>
<feature type="chain" id="PRO_5025619984" description="glucan endo-1,3-beta-D-glucosidase" evidence="14">
    <location>
        <begin position="17"/>
        <end position="377"/>
    </location>
</feature>
<sequence>MKLALVLASLLASTAALDRKLYGVDYDTRTSEWGGCKAEWEIRADFHAIKTVARNVRVYSTQEPCISRVLKVAGETNVRLWLGLWGNINPEDDAFDKEFNTFKRLVEQGQIRNDNVVGMHVSSEAMFRYYIQGNHDWREQLSGTFKLTAYVAQVRAYLRQHGLDFPVTIADVMDSYKSTRELYPAVDVVAANQFSQWENILAKDGVNTMFDRLQNIQLSSRAAGKQILIAETGWSANGSFPSIKEATPDTAGLFLRDFLLFAEQQNLNFYYFTSFNLKWGGDTDFGQVEKNFGLFDVNRNLLPHVQQVVVGKPHKAVRLWHEGLVIKCDGANTDTFGRVYLDAPATGLSDSLEREIWFYDEDYKTYRSKSTNQCLDT</sequence>
<dbReference type="AlphaFoldDB" id="A0A6A4XMN8"/>
<name>A0A6A4XMN8_9STRA</name>
<keyword evidence="8" id="KW-0119">Carbohydrate metabolism</keyword>
<keyword evidence="6" id="KW-0472">Membrane</keyword>
<evidence type="ECO:0000256" key="2">
    <source>
        <dbReference type="ARBA" id="ARBA00004236"/>
    </source>
</evidence>
<organism evidence="15">
    <name type="scientific">Aphanomyces stellatus</name>
    <dbReference type="NCBI Taxonomy" id="120398"/>
    <lineage>
        <taxon>Eukaryota</taxon>
        <taxon>Sar</taxon>
        <taxon>Stramenopiles</taxon>
        <taxon>Oomycota</taxon>
        <taxon>Saprolegniomycetes</taxon>
        <taxon>Saprolegniales</taxon>
        <taxon>Verrucalvaceae</taxon>
        <taxon>Aphanomyces</taxon>
    </lineage>
</organism>
<dbReference type="GO" id="GO:0042973">
    <property type="term" value="F:glucan endo-1,3-beta-D-glucosidase activity"/>
    <property type="evidence" value="ECO:0007669"/>
    <property type="project" value="UniProtKB-EC"/>
</dbReference>
<comment type="subcellular location">
    <subcellularLocation>
        <location evidence="2">Cell membrane</location>
    </subcellularLocation>
</comment>
<evidence type="ECO:0000256" key="7">
    <source>
        <dbReference type="ARBA" id="ARBA00023180"/>
    </source>
</evidence>
<dbReference type="GO" id="GO:0071555">
    <property type="term" value="P:cell wall organization"/>
    <property type="evidence" value="ECO:0007669"/>
    <property type="project" value="UniProtKB-KW"/>
</dbReference>
<evidence type="ECO:0000256" key="5">
    <source>
        <dbReference type="ARBA" id="ARBA00022801"/>
    </source>
</evidence>
<evidence type="ECO:0000256" key="13">
    <source>
        <dbReference type="ARBA" id="ARBA00043078"/>
    </source>
</evidence>
<dbReference type="EMBL" id="VJMH01007310">
    <property type="protein sequence ID" value="KAF0684204.1"/>
    <property type="molecule type" value="Genomic_DNA"/>
</dbReference>
<dbReference type="InterPro" id="IPR050732">
    <property type="entry name" value="Beta-glucan_modifiers"/>
</dbReference>
<protein>
    <recommendedName>
        <fullName evidence="3">glucan endo-1,3-beta-D-glucosidase</fullName>
        <ecNumber evidence="3">3.2.1.39</ecNumber>
    </recommendedName>
    <alternativeName>
        <fullName evidence="13">Endo-1,3-beta-glucanase btgC</fullName>
    </alternativeName>
    <alternativeName>
        <fullName evidence="12">Laminarinase btgC</fullName>
    </alternativeName>
</protein>
<keyword evidence="5" id="KW-0378">Hydrolase</keyword>
<evidence type="ECO:0000256" key="4">
    <source>
        <dbReference type="ARBA" id="ARBA00022475"/>
    </source>
</evidence>
<dbReference type="InterPro" id="IPR017853">
    <property type="entry name" value="GH"/>
</dbReference>
<evidence type="ECO:0000256" key="3">
    <source>
        <dbReference type="ARBA" id="ARBA00012780"/>
    </source>
</evidence>
<evidence type="ECO:0000313" key="15">
    <source>
        <dbReference type="EMBL" id="KAF0684204.1"/>
    </source>
</evidence>
<comment type="function">
    <text evidence="11">Glucanases play a role in cell expansion during growth, in cell-cell fusion during mating, and in spore release during sporulation. This enzyme may be involved in beta-glucan degradation. Active on laminarin and lichenan.</text>
</comment>
<evidence type="ECO:0000256" key="12">
    <source>
        <dbReference type="ARBA" id="ARBA00042373"/>
    </source>
</evidence>
<evidence type="ECO:0000256" key="9">
    <source>
        <dbReference type="ARBA" id="ARBA00023316"/>
    </source>
</evidence>
<dbReference type="PANTHER" id="PTHR16631">
    <property type="entry name" value="GLUCAN 1,3-BETA-GLUCOSIDASE"/>
    <property type="match status" value="1"/>
</dbReference>
<evidence type="ECO:0000256" key="14">
    <source>
        <dbReference type="SAM" id="SignalP"/>
    </source>
</evidence>
<keyword evidence="9" id="KW-0961">Cell wall biogenesis/degradation</keyword>